<dbReference type="PANTHER" id="PTHR44943">
    <property type="entry name" value="CELLULOSE SYNTHASE OPERON PROTEIN C"/>
    <property type="match status" value="1"/>
</dbReference>
<dbReference type="Pfam" id="PF13432">
    <property type="entry name" value="TPR_16"/>
    <property type="match status" value="2"/>
</dbReference>
<sequence length="334" mass="37781">MTNFTPKVKRLNTGGQDQVKLGVALQKQGRMDEALAQFKSVLQDNPTSMRANLGAGNIEFKQKHYDEALVYYQAAIRLDPLKPMPILKAGKAYLKQRNWDKALEQFKTVVSLDPKAIQAYTGLGQVLARQGNYEQAIQEFRKALSLDPRLLMIRIRLAQAYIDQEKLAEAASELKTAININPQKWISYAELGRVYLKQNNYGAASEVLRQAVELNPDVPSGVRLSLVEALIQENKLEEAATLLREVPQTKQLAPRQHKLWGDIYHRQGLHREATEAYRAATLLAAEGDTDSDIMDNLETLEDQDDDGWEELAESYKSSADSLVSENRKGRRRMR</sequence>
<dbReference type="SUPFAM" id="SSF48452">
    <property type="entry name" value="TPR-like"/>
    <property type="match status" value="1"/>
</dbReference>
<proteinExistence type="predicted"/>
<evidence type="ECO:0000313" key="5">
    <source>
        <dbReference type="EMBL" id="MEP0865708.1"/>
    </source>
</evidence>
<name>A0ABV0JQK5_9CYAN</name>
<evidence type="ECO:0000256" key="2">
    <source>
        <dbReference type="ARBA" id="ARBA00022803"/>
    </source>
</evidence>
<feature type="compositionally biased region" description="Polar residues" evidence="4">
    <location>
        <begin position="315"/>
        <end position="324"/>
    </location>
</feature>
<gene>
    <name evidence="5" type="ORF">NDI37_14655</name>
</gene>
<feature type="compositionally biased region" description="Acidic residues" evidence="4">
    <location>
        <begin position="301"/>
        <end position="312"/>
    </location>
</feature>
<keyword evidence="2 3" id="KW-0802">TPR repeat</keyword>
<protein>
    <submittedName>
        <fullName evidence="5">Tetratricopeptide repeat protein</fullName>
    </submittedName>
</protein>
<evidence type="ECO:0000256" key="3">
    <source>
        <dbReference type="PROSITE-ProRule" id="PRU00339"/>
    </source>
</evidence>
<dbReference type="PROSITE" id="PS50005">
    <property type="entry name" value="TPR"/>
    <property type="match status" value="6"/>
</dbReference>
<evidence type="ECO:0000256" key="4">
    <source>
        <dbReference type="SAM" id="MobiDB-lite"/>
    </source>
</evidence>
<accession>A0ABV0JQK5</accession>
<dbReference type="InterPro" id="IPR051685">
    <property type="entry name" value="Ycf3/AcsC/BcsC/TPR_MFPF"/>
</dbReference>
<dbReference type="EMBL" id="JAMPKK010000031">
    <property type="protein sequence ID" value="MEP0865708.1"/>
    <property type="molecule type" value="Genomic_DNA"/>
</dbReference>
<feature type="repeat" description="TPR" evidence="3">
    <location>
        <begin position="151"/>
        <end position="184"/>
    </location>
</feature>
<feature type="repeat" description="TPR" evidence="3">
    <location>
        <begin position="83"/>
        <end position="116"/>
    </location>
</feature>
<dbReference type="Pfam" id="PF14559">
    <property type="entry name" value="TPR_19"/>
    <property type="match status" value="1"/>
</dbReference>
<keyword evidence="6" id="KW-1185">Reference proteome</keyword>
<dbReference type="InterPro" id="IPR019734">
    <property type="entry name" value="TPR_rpt"/>
</dbReference>
<evidence type="ECO:0000256" key="1">
    <source>
        <dbReference type="ARBA" id="ARBA00022737"/>
    </source>
</evidence>
<organism evidence="5 6">
    <name type="scientific">Funiculus sociatus GB2-A5</name>
    <dbReference type="NCBI Taxonomy" id="2933946"/>
    <lineage>
        <taxon>Bacteria</taxon>
        <taxon>Bacillati</taxon>
        <taxon>Cyanobacteriota</taxon>
        <taxon>Cyanophyceae</taxon>
        <taxon>Coleofasciculales</taxon>
        <taxon>Coleofasciculaceae</taxon>
        <taxon>Funiculus</taxon>
    </lineage>
</organism>
<feature type="repeat" description="TPR" evidence="3">
    <location>
        <begin position="185"/>
        <end position="218"/>
    </location>
</feature>
<dbReference type="SMART" id="SM00028">
    <property type="entry name" value="TPR"/>
    <property type="match status" value="7"/>
</dbReference>
<dbReference type="RefSeq" id="WP_190421716.1">
    <property type="nucleotide sequence ID" value="NZ_JAMPKK010000031.1"/>
</dbReference>
<evidence type="ECO:0000313" key="6">
    <source>
        <dbReference type="Proteomes" id="UP001442494"/>
    </source>
</evidence>
<dbReference type="Gene3D" id="1.25.40.10">
    <property type="entry name" value="Tetratricopeptide repeat domain"/>
    <property type="match status" value="3"/>
</dbReference>
<dbReference type="PANTHER" id="PTHR44943:SF8">
    <property type="entry name" value="TPR REPEAT-CONTAINING PROTEIN MJ0263"/>
    <property type="match status" value="1"/>
</dbReference>
<dbReference type="PROSITE" id="PS50293">
    <property type="entry name" value="TPR_REGION"/>
    <property type="match status" value="1"/>
</dbReference>
<comment type="caution">
    <text evidence="5">The sequence shown here is derived from an EMBL/GenBank/DDBJ whole genome shotgun (WGS) entry which is preliminary data.</text>
</comment>
<feature type="repeat" description="TPR" evidence="3">
    <location>
        <begin position="49"/>
        <end position="82"/>
    </location>
</feature>
<dbReference type="Pfam" id="PF13181">
    <property type="entry name" value="TPR_8"/>
    <property type="match status" value="1"/>
</dbReference>
<feature type="repeat" description="TPR" evidence="3">
    <location>
        <begin position="15"/>
        <end position="48"/>
    </location>
</feature>
<dbReference type="InterPro" id="IPR011990">
    <property type="entry name" value="TPR-like_helical_dom_sf"/>
</dbReference>
<feature type="repeat" description="TPR" evidence="3">
    <location>
        <begin position="117"/>
        <end position="150"/>
    </location>
</feature>
<dbReference type="Proteomes" id="UP001442494">
    <property type="component" value="Unassembled WGS sequence"/>
</dbReference>
<reference evidence="5 6" key="1">
    <citation type="submission" date="2022-04" db="EMBL/GenBank/DDBJ databases">
        <title>Positive selection, recombination, and allopatry shape intraspecific diversity of widespread and dominant cyanobacteria.</title>
        <authorList>
            <person name="Wei J."/>
            <person name="Shu W."/>
            <person name="Hu C."/>
        </authorList>
    </citation>
    <scope>NUCLEOTIDE SEQUENCE [LARGE SCALE GENOMIC DNA]</scope>
    <source>
        <strain evidence="5 6">GB2-A5</strain>
    </source>
</reference>
<feature type="region of interest" description="Disordered" evidence="4">
    <location>
        <begin position="301"/>
        <end position="334"/>
    </location>
</feature>
<keyword evidence="1" id="KW-0677">Repeat</keyword>